<sequence length="100" mass="11435">MVEVDGERQVAEQWSHWRLKEYVRPDEGCSAGGSSEGGSSQAQRRTCQSVVWDEFWLRYSLEDEDDREILRSVRRHFCKAAEKVPSTMHGSQPCASTTRG</sequence>
<name>A0AAQ3WKH3_PASNO</name>
<evidence type="ECO:0000313" key="1">
    <source>
        <dbReference type="EMBL" id="WVZ64706.1"/>
    </source>
</evidence>
<keyword evidence="2" id="KW-1185">Reference proteome</keyword>
<organism evidence="1 2">
    <name type="scientific">Paspalum notatum var. saurae</name>
    <dbReference type="NCBI Taxonomy" id="547442"/>
    <lineage>
        <taxon>Eukaryota</taxon>
        <taxon>Viridiplantae</taxon>
        <taxon>Streptophyta</taxon>
        <taxon>Embryophyta</taxon>
        <taxon>Tracheophyta</taxon>
        <taxon>Spermatophyta</taxon>
        <taxon>Magnoliopsida</taxon>
        <taxon>Liliopsida</taxon>
        <taxon>Poales</taxon>
        <taxon>Poaceae</taxon>
        <taxon>PACMAD clade</taxon>
        <taxon>Panicoideae</taxon>
        <taxon>Andropogonodae</taxon>
        <taxon>Paspaleae</taxon>
        <taxon>Paspalinae</taxon>
        <taxon>Paspalum</taxon>
    </lineage>
</organism>
<reference evidence="1 2" key="1">
    <citation type="submission" date="2024-02" db="EMBL/GenBank/DDBJ databases">
        <title>High-quality chromosome-scale genome assembly of Pensacola bahiagrass (Paspalum notatum Flugge var. saurae).</title>
        <authorList>
            <person name="Vega J.M."/>
            <person name="Podio M."/>
            <person name="Orjuela J."/>
            <person name="Siena L.A."/>
            <person name="Pessino S.C."/>
            <person name="Combes M.C."/>
            <person name="Mariac C."/>
            <person name="Albertini E."/>
            <person name="Pupilli F."/>
            <person name="Ortiz J.P.A."/>
            <person name="Leblanc O."/>
        </authorList>
    </citation>
    <scope>NUCLEOTIDE SEQUENCE [LARGE SCALE GENOMIC DNA]</scope>
    <source>
        <strain evidence="1">R1</strain>
        <tissue evidence="1">Leaf</tissue>
    </source>
</reference>
<evidence type="ECO:0000313" key="2">
    <source>
        <dbReference type="Proteomes" id="UP001341281"/>
    </source>
</evidence>
<gene>
    <name evidence="1" type="ORF">U9M48_014189</name>
</gene>
<dbReference type="Proteomes" id="UP001341281">
    <property type="component" value="Chromosome 03"/>
</dbReference>
<dbReference type="EMBL" id="CP144747">
    <property type="protein sequence ID" value="WVZ64706.1"/>
    <property type="molecule type" value="Genomic_DNA"/>
</dbReference>
<dbReference type="AlphaFoldDB" id="A0AAQ3WKH3"/>
<proteinExistence type="predicted"/>
<accession>A0AAQ3WKH3</accession>
<protein>
    <submittedName>
        <fullName evidence="1">Uncharacterized protein</fullName>
    </submittedName>
</protein>